<dbReference type="NCBIfam" id="TIGR00714">
    <property type="entry name" value="hscB"/>
    <property type="match status" value="1"/>
</dbReference>
<keyword evidence="2" id="KW-0143">Chaperone</keyword>
<dbReference type="InParanoid" id="F0Y1W7"/>
<dbReference type="KEGG" id="aaf:AURANDRAFT_61971"/>
<reference evidence="5 6" key="1">
    <citation type="journal article" date="2011" name="Proc. Natl. Acad. Sci. U.S.A.">
        <title>Niche of harmful alga Aureococcus anophagefferens revealed through ecogenomics.</title>
        <authorList>
            <person name="Gobler C.J."/>
            <person name="Berry D.L."/>
            <person name="Dyhrman S.T."/>
            <person name="Wilhelm S.W."/>
            <person name="Salamov A."/>
            <person name="Lobanov A.V."/>
            <person name="Zhang Y."/>
            <person name="Collier J.L."/>
            <person name="Wurch L.L."/>
            <person name="Kustka A.B."/>
            <person name="Dill B.D."/>
            <person name="Shah M."/>
            <person name="VerBerkmoes N.C."/>
            <person name="Kuo A."/>
            <person name="Terry A."/>
            <person name="Pangilinan J."/>
            <person name="Lindquist E.A."/>
            <person name="Lucas S."/>
            <person name="Paulsen I.T."/>
            <person name="Hattenrath-Lehmann T.K."/>
            <person name="Talmage S.C."/>
            <person name="Walker E.A."/>
            <person name="Koch F."/>
            <person name="Burson A.M."/>
            <person name="Marcoval M.A."/>
            <person name="Tang Y.Z."/>
            <person name="Lecleir G.R."/>
            <person name="Coyne K.J."/>
            <person name="Berg G.M."/>
            <person name="Bertrand E.M."/>
            <person name="Saito M.A."/>
            <person name="Gladyshev V.N."/>
            <person name="Grigoriev I.V."/>
        </authorList>
    </citation>
    <scope>NUCLEOTIDE SEQUENCE [LARGE SCALE GENOMIC DNA]</scope>
    <source>
        <strain evidence="6">CCMP 1984</strain>
    </source>
</reference>
<proteinExistence type="inferred from homology"/>
<dbReference type="InterPro" id="IPR001623">
    <property type="entry name" value="DnaJ_domain"/>
</dbReference>
<dbReference type="PROSITE" id="PS50076">
    <property type="entry name" value="DNAJ_2"/>
    <property type="match status" value="1"/>
</dbReference>
<sequence length="609" mass="65829">MPKGQGYYGPYLKMSSPSNPVATFHSSSRPFTAPSSPGKAVFPEFAAVGARVYDSTISPVLTPQTQRTGPSWATGLATDRPNTREKLRSLAPTSQPAHLRTRPICKSAQRGTLILPDSFSGMASALHMSETHIPGLHTEKYKKEVDEEGVVKPIHIVGTVTKVAGESLLRSPFGGDCGVACQVSVYKNDGFPLKGQMEYLFTGTEAFRFEVQGHSAEKGTVPPTEPVRYLLDADMSKVTFKLRETHSEQYIVMDKKTREIRSHATDRKWEGLTVRPNAIMFWERHCSSSRKGEQSMLRSMLHAPIPIPRLAKERVLKLGDTVSVYAIPTDLGDGTIALRPTDEGRLVVCNSDTVARALGFKKYPNVDSIVSGQMRTVTPVPMSQPTNSPADSSDDELAPRCARAYARTGARRFAALGDHFFGADGALAAEPHHVDHFALFGVAAHFDVDGAALDAGLRQLQHRLHPDRFASAPEAQKLLADAASARVNDALAVLRDPLRRADYARSLATGDLVLDDETRQAPGALLLAVMEAREAVDDAASLEDLAAVVAANDGDVAAATAALREALGAGDLESAAERIVELNFYGKIDAEAREAADARGFGELPRRAW</sequence>
<dbReference type="EMBL" id="GL833123">
    <property type="protein sequence ID" value="EGB11165.1"/>
    <property type="molecule type" value="Genomic_DNA"/>
</dbReference>
<name>F0Y1W7_AURAN</name>
<dbReference type="RefSeq" id="XP_009034710.1">
    <property type="nucleotide sequence ID" value="XM_009036462.1"/>
</dbReference>
<dbReference type="CDD" id="cd06257">
    <property type="entry name" value="DnaJ"/>
    <property type="match status" value="1"/>
</dbReference>
<dbReference type="SUPFAM" id="SSF47144">
    <property type="entry name" value="HSC20 (HSCB), C-terminal oligomerisation domain"/>
    <property type="match status" value="1"/>
</dbReference>
<organism evidence="6">
    <name type="scientific">Aureococcus anophagefferens</name>
    <name type="common">Harmful bloom alga</name>
    <dbReference type="NCBI Taxonomy" id="44056"/>
    <lineage>
        <taxon>Eukaryota</taxon>
        <taxon>Sar</taxon>
        <taxon>Stramenopiles</taxon>
        <taxon>Ochrophyta</taxon>
        <taxon>Pelagophyceae</taxon>
        <taxon>Pelagomonadales</taxon>
        <taxon>Pelagomonadaceae</taxon>
        <taxon>Aureococcus</taxon>
    </lineage>
</organism>
<dbReference type="GO" id="GO:0051259">
    <property type="term" value="P:protein complex oligomerization"/>
    <property type="evidence" value="ECO:0007669"/>
    <property type="project" value="InterPro"/>
</dbReference>
<dbReference type="GO" id="GO:0001671">
    <property type="term" value="F:ATPase activator activity"/>
    <property type="evidence" value="ECO:0007669"/>
    <property type="project" value="InterPro"/>
</dbReference>
<evidence type="ECO:0000256" key="2">
    <source>
        <dbReference type="ARBA" id="ARBA00023186"/>
    </source>
</evidence>
<dbReference type="Proteomes" id="UP000002729">
    <property type="component" value="Unassembled WGS sequence"/>
</dbReference>
<keyword evidence="6" id="KW-1185">Reference proteome</keyword>
<evidence type="ECO:0000259" key="4">
    <source>
        <dbReference type="PROSITE" id="PS50076"/>
    </source>
</evidence>
<dbReference type="SMART" id="SM00271">
    <property type="entry name" value="DnaJ"/>
    <property type="match status" value="1"/>
</dbReference>
<accession>F0Y1W7</accession>
<evidence type="ECO:0000256" key="1">
    <source>
        <dbReference type="ARBA" id="ARBA00010476"/>
    </source>
</evidence>
<feature type="compositionally biased region" description="Polar residues" evidence="3">
    <location>
        <begin position="61"/>
        <end position="71"/>
    </location>
</feature>
<dbReference type="InterPro" id="IPR036869">
    <property type="entry name" value="J_dom_sf"/>
</dbReference>
<dbReference type="AlphaFoldDB" id="F0Y1W7"/>
<dbReference type="PANTHER" id="PTHR14021:SF15">
    <property type="entry name" value="IRON-SULFUR CLUSTER CO-CHAPERONE PROTEIN HSCB"/>
    <property type="match status" value="1"/>
</dbReference>
<dbReference type="OrthoDB" id="448954at2759"/>
<gene>
    <name evidence="5" type="ORF">AURANDRAFT_61971</name>
</gene>
<dbReference type="GeneID" id="20223678"/>
<dbReference type="Gene3D" id="1.10.287.110">
    <property type="entry name" value="DnaJ domain"/>
    <property type="match status" value="1"/>
</dbReference>
<feature type="region of interest" description="Disordered" evidence="3">
    <location>
        <begin position="61"/>
        <end position="82"/>
    </location>
</feature>
<feature type="domain" description="J" evidence="4">
    <location>
        <begin position="435"/>
        <end position="507"/>
    </location>
</feature>
<dbReference type="InterPro" id="IPR004640">
    <property type="entry name" value="HscB"/>
</dbReference>
<dbReference type="SUPFAM" id="SSF46565">
    <property type="entry name" value="Chaperone J-domain"/>
    <property type="match status" value="1"/>
</dbReference>
<dbReference type="Pfam" id="PF07743">
    <property type="entry name" value="HSCB_C"/>
    <property type="match status" value="1"/>
</dbReference>
<evidence type="ECO:0000313" key="6">
    <source>
        <dbReference type="Proteomes" id="UP000002729"/>
    </source>
</evidence>
<dbReference type="InterPro" id="IPR036386">
    <property type="entry name" value="HscB_C_sf"/>
</dbReference>
<evidence type="ECO:0000256" key="3">
    <source>
        <dbReference type="SAM" id="MobiDB-lite"/>
    </source>
</evidence>
<dbReference type="InterPro" id="IPR009073">
    <property type="entry name" value="HscB_oligo_C"/>
</dbReference>
<dbReference type="PANTHER" id="PTHR14021">
    <property type="entry name" value="IRON-SULFUR CLUSTER CO-CHAPERONE PROTEIN HSCB"/>
    <property type="match status" value="1"/>
</dbReference>
<evidence type="ECO:0000313" key="5">
    <source>
        <dbReference type="EMBL" id="EGB11165.1"/>
    </source>
</evidence>
<dbReference type="eggNOG" id="KOG3192">
    <property type="taxonomic scope" value="Eukaryota"/>
</dbReference>
<dbReference type="GO" id="GO:0044571">
    <property type="term" value="P:[2Fe-2S] cluster assembly"/>
    <property type="evidence" value="ECO:0007669"/>
    <property type="project" value="InterPro"/>
</dbReference>
<dbReference type="GO" id="GO:0005739">
    <property type="term" value="C:mitochondrion"/>
    <property type="evidence" value="ECO:0007669"/>
    <property type="project" value="TreeGrafter"/>
</dbReference>
<dbReference type="Gene3D" id="1.20.1280.20">
    <property type="entry name" value="HscB, C-terminal domain"/>
    <property type="match status" value="1"/>
</dbReference>
<comment type="similarity">
    <text evidence="1">Belongs to the HscB family.</text>
</comment>
<dbReference type="GO" id="GO:0051087">
    <property type="term" value="F:protein-folding chaperone binding"/>
    <property type="evidence" value="ECO:0007669"/>
    <property type="project" value="InterPro"/>
</dbReference>
<protein>
    <recommendedName>
        <fullName evidence="4">J domain-containing protein</fullName>
    </recommendedName>
</protein>